<reference evidence="4" key="2">
    <citation type="submission" date="2021-08" db="EMBL/GenBank/DDBJ databases">
        <authorList>
            <person name="Tani A."/>
            <person name="Ola A."/>
            <person name="Ogura Y."/>
            <person name="Katsura K."/>
            <person name="Hayashi T."/>
        </authorList>
    </citation>
    <scope>NUCLEOTIDE SEQUENCE</scope>
    <source>
        <strain evidence="4">DSM 23632</strain>
    </source>
</reference>
<reference evidence="4" key="1">
    <citation type="journal article" date="2021" name="Front. Microbiol.">
        <title>Comprehensive Comparative Genomics and Phenotyping of Methylobacterium Species.</title>
        <authorList>
            <person name="Alessa O."/>
            <person name="Ogura Y."/>
            <person name="Fujitani Y."/>
            <person name="Takami H."/>
            <person name="Hayashi T."/>
            <person name="Sahin N."/>
            <person name="Tani A."/>
        </authorList>
    </citation>
    <scope>NUCLEOTIDE SEQUENCE</scope>
    <source>
        <strain evidence="4">DSM 23632</strain>
    </source>
</reference>
<accession>A0ABQ4U6K3</accession>
<dbReference type="Pfam" id="PF11799">
    <property type="entry name" value="IMS_C"/>
    <property type="match status" value="1"/>
</dbReference>
<dbReference type="InterPro" id="IPR050356">
    <property type="entry name" value="SulA_CellDiv_inhibitor"/>
</dbReference>
<dbReference type="PANTHER" id="PTHR35369">
    <property type="entry name" value="BLR3025 PROTEIN-RELATED"/>
    <property type="match status" value="1"/>
</dbReference>
<feature type="domain" description="DNA polymerase Y-family little finger" evidence="2">
    <location>
        <begin position="189"/>
        <end position="260"/>
    </location>
</feature>
<dbReference type="Pfam" id="PF20114">
    <property type="entry name" value="DUF6504"/>
    <property type="match status" value="1"/>
</dbReference>
<evidence type="ECO:0000313" key="4">
    <source>
        <dbReference type="EMBL" id="GJE62032.1"/>
    </source>
</evidence>
<sequence length="446" mass="48285">MAVAHAQAAILGLTVVEADPDADAHALAQLGAWCLRRYAPLVALDLPDGLWIEVAGSAHLFQGEEGLIEDLLSHLARRALRARAVVADTPGAAWAVARYAPRERVVAPGCQVAAVAGLPLRALRLPRETVAGLTQLGIERVDQLADKPRAPLRLRFGPEPSLRLDQAFGHAPEPLAYLDLPDAALARLAFAEPISTPETLARVTERLLVELCAELERRGLGARRLDLVFRRVDGASRGLRVATARPNRTVRHLMQLFAERLALVDPGFGIDEALLCATRVEWFDAAQAGLGVLAGEPAEADLAELVDRLGARLGPGRVYRLDPVASTLPERSVRRVGPLAAAAEAGWPADLPRPARLLHPPEPVAVTALAPDHPPALFVWGSRRLRVARADGPERMHGEWWVSDADSGLVRDYYRVESTAGDRFWLFRDAPAAEGGRWWLHGVGEA</sequence>
<keyword evidence="1" id="KW-0227">DNA damage</keyword>
<protein>
    <submittedName>
        <fullName evidence="4">Protein ImuB</fullName>
    </submittedName>
</protein>
<keyword evidence="5" id="KW-1185">Reference proteome</keyword>
<organism evidence="4 5">
    <name type="scientific">Methylobacterium trifolii</name>
    <dbReference type="NCBI Taxonomy" id="1003092"/>
    <lineage>
        <taxon>Bacteria</taxon>
        <taxon>Pseudomonadati</taxon>
        <taxon>Pseudomonadota</taxon>
        <taxon>Alphaproteobacteria</taxon>
        <taxon>Hyphomicrobiales</taxon>
        <taxon>Methylobacteriaceae</taxon>
        <taxon>Methylobacterium</taxon>
    </lineage>
</organism>
<evidence type="ECO:0000313" key="5">
    <source>
        <dbReference type="Proteomes" id="UP001055057"/>
    </source>
</evidence>
<dbReference type="EMBL" id="BPRB01000268">
    <property type="protein sequence ID" value="GJE62032.1"/>
    <property type="molecule type" value="Genomic_DNA"/>
</dbReference>
<dbReference type="InterPro" id="IPR017961">
    <property type="entry name" value="DNA_pol_Y-fam_little_finger"/>
</dbReference>
<gene>
    <name evidence="4" type="primary">imuB</name>
    <name evidence="4" type="ORF">MPOCJGCO_4160</name>
</gene>
<name>A0ABQ4U6K3_9HYPH</name>
<dbReference type="PANTHER" id="PTHR35369:SF2">
    <property type="entry name" value="BLR3025 PROTEIN"/>
    <property type="match status" value="1"/>
</dbReference>
<evidence type="ECO:0000259" key="3">
    <source>
        <dbReference type="Pfam" id="PF20114"/>
    </source>
</evidence>
<dbReference type="CDD" id="cd03468">
    <property type="entry name" value="PolY_like"/>
    <property type="match status" value="1"/>
</dbReference>
<dbReference type="InterPro" id="IPR043502">
    <property type="entry name" value="DNA/RNA_pol_sf"/>
</dbReference>
<evidence type="ECO:0000259" key="2">
    <source>
        <dbReference type="Pfam" id="PF11799"/>
    </source>
</evidence>
<dbReference type="Proteomes" id="UP001055057">
    <property type="component" value="Unassembled WGS sequence"/>
</dbReference>
<comment type="caution">
    <text evidence="4">The sequence shown here is derived from an EMBL/GenBank/DDBJ whole genome shotgun (WGS) entry which is preliminary data.</text>
</comment>
<feature type="domain" description="DUF6504" evidence="3">
    <location>
        <begin position="373"/>
        <end position="443"/>
    </location>
</feature>
<dbReference type="InterPro" id="IPR045443">
    <property type="entry name" value="DUF6504"/>
</dbReference>
<evidence type="ECO:0000256" key="1">
    <source>
        <dbReference type="ARBA" id="ARBA00022763"/>
    </source>
</evidence>
<dbReference type="SUPFAM" id="SSF56672">
    <property type="entry name" value="DNA/RNA polymerases"/>
    <property type="match status" value="1"/>
</dbReference>
<proteinExistence type="predicted"/>